<dbReference type="InterPro" id="IPR050553">
    <property type="entry name" value="Thioredoxin_ResA/DsbE_sf"/>
</dbReference>
<organism evidence="3 4">
    <name type="scientific">candidate division WOR-1 bacterium RIFOXYC2_FULL_46_14</name>
    <dbReference type="NCBI Taxonomy" id="1802587"/>
    <lineage>
        <taxon>Bacteria</taxon>
        <taxon>Bacillati</taxon>
        <taxon>Saganbacteria</taxon>
    </lineage>
</organism>
<proteinExistence type="predicted"/>
<dbReference type="SUPFAM" id="SSF52833">
    <property type="entry name" value="Thioredoxin-like"/>
    <property type="match status" value="1"/>
</dbReference>
<dbReference type="AlphaFoldDB" id="A0A1F4U329"/>
<sequence length="144" mass="16310">MKRLSLAFFILLITCCTTSFAEVKIGREFPVTFFKLAPKPQIVFFFASWSEPCQKEMAALSALYEKLKKKGIEITAVSLDEDSEVLSAPFPVVRDFDLVSPEKYQILVIPTTFVLNKDKTIKSVFVDFDDNVKKAIEKGFLSPE</sequence>
<dbReference type="InterPro" id="IPR013766">
    <property type="entry name" value="Thioredoxin_domain"/>
</dbReference>
<dbReference type="PANTHER" id="PTHR42852">
    <property type="entry name" value="THIOL:DISULFIDE INTERCHANGE PROTEIN DSBE"/>
    <property type="match status" value="1"/>
</dbReference>
<dbReference type="Pfam" id="PF00578">
    <property type="entry name" value="AhpC-TSA"/>
    <property type="match status" value="1"/>
</dbReference>
<feature type="signal peptide" evidence="1">
    <location>
        <begin position="1"/>
        <end position="21"/>
    </location>
</feature>
<dbReference type="InterPro" id="IPR000866">
    <property type="entry name" value="AhpC/TSA"/>
</dbReference>
<dbReference type="GO" id="GO:0016491">
    <property type="term" value="F:oxidoreductase activity"/>
    <property type="evidence" value="ECO:0007669"/>
    <property type="project" value="InterPro"/>
</dbReference>
<evidence type="ECO:0000259" key="2">
    <source>
        <dbReference type="PROSITE" id="PS51352"/>
    </source>
</evidence>
<keyword evidence="1" id="KW-0732">Signal</keyword>
<dbReference type="InterPro" id="IPR036249">
    <property type="entry name" value="Thioredoxin-like_sf"/>
</dbReference>
<dbReference type="PROSITE" id="PS51352">
    <property type="entry name" value="THIOREDOXIN_2"/>
    <property type="match status" value="1"/>
</dbReference>
<dbReference type="CDD" id="cd02966">
    <property type="entry name" value="TlpA_like_family"/>
    <property type="match status" value="1"/>
</dbReference>
<name>A0A1F4U329_UNCSA</name>
<dbReference type="EMBL" id="MEUJ01000011">
    <property type="protein sequence ID" value="OGC39289.1"/>
    <property type="molecule type" value="Genomic_DNA"/>
</dbReference>
<evidence type="ECO:0000256" key="1">
    <source>
        <dbReference type="SAM" id="SignalP"/>
    </source>
</evidence>
<dbReference type="GO" id="GO:0016209">
    <property type="term" value="F:antioxidant activity"/>
    <property type="evidence" value="ECO:0007669"/>
    <property type="project" value="InterPro"/>
</dbReference>
<accession>A0A1F4U329</accession>
<feature type="domain" description="Thioredoxin" evidence="2">
    <location>
        <begin position="11"/>
        <end position="144"/>
    </location>
</feature>
<dbReference type="PANTHER" id="PTHR42852:SF17">
    <property type="entry name" value="THIOREDOXIN-LIKE PROTEIN HI_1115"/>
    <property type="match status" value="1"/>
</dbReference>
<dbReference type="Proteomes" id="UP000179242">
    <property type="component" value="Unassembled WGS sequence"/>
</dbReference>
<comment type="caution">
    <text evidence="3">The sequence shown here is derived from an EMBL/GenBank/DDBJ whole genome shotgun (WGS) entry which is preliminary data.</text>
</comment>
<evidence type="ECO:0000313" key="3">
    <source>
        <dbReference type="EMBL" id="OGC39289.1"/>
    </source>
</evidence>
<reference evidence="3 4" key="1">
    <citation type="journal article" date="2016" name="Nat. Commun.">
        <title>Thousands of microbial genomes shed light on interconnected biogeochemical processes in an aquifer system.</title>
        <authorList>
            <person name="Anantharaman K."/>
            <person name="Brown C.T."/>
            <person name="Hug L.A."/>
            <person name="Sharon I."/>
            <person name="Castelle C.J."/>
            <person name="Probst A.J."/>
            <person name="Thomas B.C."/>
            <person name="Singh A."/>
            <person name="Wilkins M.J."/>
            <person name="Karaoz U."/>
            <person name="Brodie E.L."/>
            <person name="Williams K.H."/>
            <person name="Hubbard S.S."/>
            <person name="Banfield J.F."/>
        </authorList>
    </citation>
    <scope>NUCLEOTIDE SEQUENCE [LARGE SCALE GENOMIC DNA]</scope>
</reference>
<protein>
    <recommendedName>
        <fullName evidence="2">Thioredoxin domain-containing protein</fullName>
    </recommendedName>
</protein>
<evidence type="ECO:0000313" key="4">
    <source>
        <dbReference type="Proteomes" id="UP000179242"/>
    </source>
</evidence>
<feature type="chain" id="PRO_5009514744" description="Thioredoxin domain-containing protein" evidence="1">
    <location>
        <begin position="22"/>
        <end position="144"/>
    </location>
</feature>
<gene>
    <name evidence="3" type="ORF">A2438_07195</name>
</gene>
<dbReference type="Gene3D" id="3.40.30.10">
    <property type="entry name" value="Glutaredoxin"/>
    <property type="match status" value="1"/>
</dbReference>